<reference evidence="2 3" key="1">
    <citation type="submission" date="2012-06" db="EMBL/GenBank/DDBJ databases">
        <title>The complete genome of Ornithobacterium rhinotracheale DSM 15997.</title>
        <authorList>
            <consortium name="US DOE Joint Genome Institute (JGI-PGF)"/>
            <person name="Lucas S."/>
            <person name="Copeland A."/>
            <person name="Lapidus A."/>
            <person name="Goodwin L."/>
            <person name="Pitluck S."/>
            <person name="Peters L."/>
            <person name="Mikhailova N."/>
            <person name="Teshima H."/>
            <person name="Kyrpides N."/>
            <person name="Mavromatis K."/>
            <person name="Pagani I."/>
            <person name="Ivanova N."/>
            <person name="Ovchinnikova G."/>
            <person name="Zeytun A."/>
            <person name="Detter J.C."/>
            <person name="Han C."/>
            <person name="Land M."/>
            <person name="Hauser L."/>
            <person name="Markowitz V."/>
            <person name="Cheng J.-F."/>
            <person name="Hugenholtz P."/>
            <person name="Woyke T."/>
            <person name="Wu D."/>
            <person name="Lang E."/>
            <person name="Kopitz M."/>
            <person name="Brambilla E."/>
            <person name="Klenk H.-P."/>
            <person name="Eisen J.A."/>
        </authorList>
    </citation>
    <scope>NUCLEOTIDE SEQUENCE [LARGE SCALE GENOMIC DNA]</scope>
    <source>
        <strain evidence="3">ATCC 51463 / DSM 15997 / CCUG 23171 / LMG 9086</strain>
    </source>
</reference>
<dbReference type="GeneID" id="71569666"/>
<protein>
    <recommendedName>
        <fullName evidence="4">YD repeat-containing protein</fullName>
    </recommendedName>
</protein>
<dbReference type="Gene3D" id="2.180.10.10">
    <property type="entry name" value="RHS repeat-associated core"/>
    <property type="match status" value="1"/>
</dbReference>
<keyword evidence="3" id="KW-1185">Reference proteome</keyword>
<evidence type="ECO:0000313" key="2">
    <source>
        <dbReference type="EMBL" id="AFL97744.1"/>
    </source>
</evidence>
<evidence type="ECO:0008006" key="4">
    <source>
        <dbReference type="Google" id="ProtNLM"/>
    </source>
</evidence>
<dbReference type="RefSeq" id="WP_014791295.1">
    <property type="nucleotide sequence ID" value="NC_018016.1"/>
</dbReference>
<dbReference type="STRING" id="867902.Ornrh_1586"/>
<dbReference type="KEGG" id="orh:Ornrh_1586"/>
<evidence type="ECO:0000256" key="1">
    <source>
        <dbReference type="SAM" id="Coils"/>
    </source>
</evidence>
<dbReference type="GeneID" id="97258223"/>
<keyword evidence="1" id="KW-0175">Coiled coil</keyword>
<feature type="coiled-coil region" evidence="1">
    <location>
        <begin position="28"/>
        <end position="55"/>
    </location>
</feature>
<dbReference type="AlphaFoldDB" id="I4A1B0"/>
<gene>
    <name evidence="2" type="ordered locus">Ornrh_1586</name>
</gene>
<organism evidence="2 3">
    <name type="scientific">Ornithobacterium rhinotracheale (strain ATCC 51463 / DSM 15997 / CCUG 23171 / CIP 104009 / LMG 9086)</name>
    <dbReference type="NCBI Taxonomy" id="867902"/>
    <lineage>
        <taxon>Bacteria</taxon>
        <taxon>Pseudomonadati</taxon>
        <taxon>Bacteroidota</taxon>
        <taxon>Flavobacteriia</taxon>
        <taxon>Flavobacteriales</taxon>
        <taxon>Weeksellaceae</taxon>
        <taxon>Ornithobacterium</taxon>
    </lineage>
</organism>
<dbReference type="Proteomes" id="UP000006051">
    <property type="component" value="Chromosome"/>
</dbReference>
<evidence type="ECO:0000313" key="3">
    <source>
        <dbReference type="Proteomes" id="UP000006051"/>
    </source>
</evidence>
<name>I4A1B0_ORNRL</name>
<accession>I4A1B0</accession>
<sequence>MKKLLLFSIAIFSFWSCRSDDHQEENFNRKTDLAIENLKAKVKSVQEQLFHVNKDSGSLLFEAENKEFTPKGFLSKYFLWEKESEKSNILKGLPSEVFTLEYDVQDRLIRKNNESILNTGFSTYEHDDKGNVIVEKRFFEVGNLSRKITSKYDFKNNLIEQNTYDNQGTHLFTDKYIYNQKGQKIEFITTSVNNRDFTTKEVYSYDAKGNLSSLKIFKGEDQKIFLERRYTYTKFDVKGNWTERKIQSNIDGVDSSHMYILDVRTIEYYQ</sequence>
<dbReference type="HOGENOM" id="CLU_1029897_0_0_10"/>
<dbReference type="eggNOG" id="COG3209">
    <property type="taxonomic scope" value="Bacteria"/>
</dbReference>
<proteinExistence type="predicted"/>
<dbReference type="EMBL" id="CP003283">
    <property type="protein sequence ID" value="AFL97744.1"/>
    <property type="molecule type" value="Genomic_DNA"/>
</dbReference>